<sequence length="330" mass="37474">MSSVARSILGTLALAETFGMPLTAFEAWKWLLRDPDSIFQVPNSHMSLRNVLVELTALERAGVLAQQDGYYTFPDRRELVEERLWRLAIASTKLVRAKRWASWIARTPYIHGVFAYGSLATGNTREESDLDVFIVTDPSRIFTARFLASLLTEMFGIRRTRRKVRDRICLNHYVTTSSLAFPYRSALSAWLWARIFPLAARDPSLALRFAAANAWAAEYFPNIRETGRFDDGQADFSMTSGQELAPVRPRFVPRGMMRTLGDLIERFLRTLQLARIRRNPLTHRPGGRVVANDEMLIFHPELPEAARTRRFHARLGMLGLARLPGQGPGA</sequence>
<accession>A0A1G2PJ50</accession>
<dbReference type="AlphaFoldDB" id="A0A1G2PJ50"/>
<dbReference type="CDD" id="cd05403">
    <property type="entry name" value="NT_KNTase_like"/>
    <property type="match status" value="1"/>
</dbReference>
<dbReference type="Pfam" id="PF18765">
    <property type="entry name" value="Polbeta"/>
    <property type="match status" value="1"/>
</dbReference>
<dbReference type="Gene3D" id="3.30.460.10">
    <property type="entry name" value="Beta Polymerase, domain 2"/>
    <property type="match status" value="1"/>
</dbReference>
<dbReference type="InterPro" id="IPR041633">
    <property type="entry name" value="Polbeta"/>
</dbReference>
<organism evidence="2 3">
    <name type="scientific">Terrybacteria sp. (strain RIFCSPHIGHO2_01_FULL_58_15)</name>
    <dbReference type="NCBI Taxonomy" id="1802363"/>
    <lineage>
        <taxon>Bacteria</taxon>
        <taxon>Candidatus Terryibacteriota</taxon>
    </lineage>
</organism>
<evidence type="ECO:0000259" key="1">
    <source>
        <dbReference type="Pfam" id="PF18765"/>
    </source>
</evidence>
<protein>
    <recommendedName>
        <fullName evidence="1">Polymerase beta nucleotidyltransferase domain-containing protein</fullName>
    </recommendedName>
</protein>
<feature type="domain" description="Polymerase beta nucleotidyltransferase" evidence="1">
    <location>
        <begin position="105"/>
        <end position="151"/>
    </location>
</feature>
<dbReference type="EMBL" id="MHST01000021">
    <property type="protein sequence ID" value="OHA48336.1"/>
    <property type="molecule type" value="Genomic_DNA"/>
</dbReference>
<dbReference type="InterPro" id="IPR043519">
    <property type="entry name" value="NT_sf"/>
</dbReference>
<evidence type="ECO:0000313" key="2">
    <source>
        <dbReference type="EMBL" id="OHA48336.1"/>
    </source>
</evidence>
<comment type="caution">
    <text evidence="2">The sequence shown here is derived from an EMBL/GenBank/DDBJ whole genome shotgun (WGS) entry which is preliminary data.</text>
</comment>
<proteinExistence type="predicted"/>
<gene>
    <name evidence="2" type="ORF">A2682_02760</name>
</gene>
<name>A0A1G2PJ50_TERXR</name>
<dbReference type="STRING" id="1802363.A2682_02760"/>
<evidence type="ECO:0000313" key="3">
    <source>
        <dbReference type="Proteomes" id="UP000178690"/>
    </source>
</evidence>
<reference evidence="2 3" key="1">
    <citation type="journal article" date="2016" name="Nat. Commun.">
        <title>Thousands of microbial genomes shed light on interconnected biogeochemical processes in an aquifer system.</title>
        <authorList>
            <person name="Anantharaman K."/>
            <person name="Brown C.T."/>
            <person name="Hug L.A."/>
            <person name="Sharon I."/>
            <person name="Castelle C.J."/>
            <person name="Probst A.J."/>
            <person name="Thomas B.C."/>
            <person name="Singh A."/>
            <person name="Wilkins M.J."/>
            <person name="Karaoz U."/>
            <person name="Brodie E.L."/>
            <person name="Williams K.H."/>
            <person name="Hubbard S.S."/>
            <person name="Banfield J.F."/>
        </authorList>
    </citation>
    <scope>NUCLEOTIDE SEQUENCE [LARGE SCALE GENOMIC DNA]</scope>
    <source>
        <strain evidence="3">RIFCSPHIGHO2_01_FULL_58_15</strain>
    </source>
</reference>
<dbReference type="Proteomes" id="UP000178690">
    <property type="component" value="Unassembled WGS sequence"/>
</dbReference>
<dbReference type="SUPFAM" id="SSF81301">
    <property type="entry name" value="Nucleotidyltransferase"/>
    <property type="match status" value="1"/>
</dbReference>